<evidence type="ECO:0000259" key="1">
    <source>
        <dbReference type="Pfam" id="PF08367"/>
    </source>
</evidence>
<dbReference type="InterPro" id="IPR011249">
    <property type="entry name" value="Metalloenz_LuxS/M16"/>
</dbReference>
<gene>
    <name evidence="2" type="ORF">CTOB1V02_LOCUS11410</name>
</gene>
<accession>A0A7R8WKS4</accession>
<dbReference type="EMBL" id="OB666568">
    <property type="protein sequence ID" value="CAD7233589.1"/>
    <property type="molecule type" value="Genomic_DNA"/>
</dbReference>
<organism evidence="2">
    <name type="scientific">Cyprideis torosa</name>
    <dbReference type="NCBI Taxonomy" id="163714"/>
    <lineage>
        <taxon>Eukaryota</taxon>
        <taxon>Metazoa</taxon>
        <taxon>Ecdysozoa</taxon>
        <taxon>Arthropoda</taxon>
        <taxon>Crustacea</taxon>
        <taxon>Oligostraca</taxon>
        <taxon>Ostracoda</taxon>
        <taxon>Podocopa</taxon>
        <taxon>Podocopida</taxon>
        <taxon>Cytherocopina</taxon>
        <taxon>Cytheroidea</taxon>
        <taxon>Cytherideidae</taxon>
        <taxon>Cyprideis</taxon>
    </lineage>
</organism>
<name>A0A7R8WKS4_9CRUS</name>
<sequence>MAMRAIKRIDSLQVLSLIDETLKSTTSEGFPPERVASILHKIELSLKHQQSNFGLAILLGLIAKWNHIQDPTNHLQINQLIDKLKAEMKECPRLFEDMVEKYFLQNPHVLVAQMTPDPDFEKREKAAEEALLRSKVEALGAEERKEVLKMAEALQKQQNQEEDLSVLPILKISEIERTVEAVEMEDIAIDDIQFKVRHDMAEFMNSGRRERHRQYLCVLLHYEEHNVI</sequence>
<dbReference type="GO" id="GO:0016485">
    <property type="term" value="P:protein processing"/>
    <property type="evidence" value="ECO:0007669"/>
    <property type="project" value="TreeGrafter"/>
</dbReference>
<dbReference type="InterPro" id="IPR013578">
    <property type="entry name" value="Peptidase_M16C_assoc"/>
</dbReference>
<dbReference type="GO" id="GO:0005759">
    <property type="term" value="C:mitochondrial matrix"/>
    <property type="evidence" value="ECO:0007669"/>
    <property type="project" value="TreeGrafter"/>
</dbReference>
<protein>
    <recommendedName>
        <fullName evidence="1">Peptidase M16C associated domain-containing protein</fullName>
    </recommendedName>
</protein>
<dbReference type="GO" id="GO:0046872">
    <property type="term" value="F:metal ion binding"/>
    <property type="evidence" value="ECO:0007669"/>
    <property type="project" value="InterPro"/>
</dbReference>
<dbReference type="OrthoDB" id="10250783at2759"/>
<dbReference type="PANTHER" id="PTHR43016:SF13">
    <property type="entry name" value="PRESEQUENCE PROTEASE, MITOCHONDRIAL"/>
    <property type="match status" value="1"/>
</dbReference>
<dbReference type="GO" id="GO:0004222">
    <property type="term" value="F:metalloendopeptidase activity"/>
    <property type="evidence" value="ECO:0007669"/>
    <property type="project" value="TreeGrafter"/>
</dbReference>
<dbReference type="Pfam" id="PF08367">
    <property type="entry name" value="M16C_assoc"/>
    <property type="match status" value="1"/>
</dbReference>
<dbReference type="SUPFAM" id="SSF63411">
    <property type="entry name" value="LuxS/MPP-like metallohydrolase"/>
    <property type="match status" value="1"/>
</dbReference>
<dbReference type="AlphaFoldDB" id="A0A7R8WKS4"/>
<dbReference type="Gene3D" id="3.30.830.10">
    <property type="entry name" value="Metalloenzyme, LuxS/M16 peptidase-like"/>
    <property type="match status" value="2"/>
</dbReference>
<proteinExistence type="predicted"/>
<feature type="domain" description="Peptidase M16C associated" evidence="1">
    <location>
        <begin position="114"/>
        <end position="196"/>
    </location>
</feature>
<reference evidence="2" key="1">
    <citation type="submission" date="2020-11" db="EMBL/GenBank/DDBJ databases">
        <authorList>
            <person name="Tran Van P."/>
        </authorList>
    </citation>
    <scope>NUCLEOTIDE SEQUENCE</scope>
</reference>
<evidence type="ECO:0000313" key="2">
    <source>
        <dbReference type="EMBL" id="CAD7233589.1"/>
    </source>
</evidence>
<dbReference type="PANTHER" id="PTHR43016">
    <property type="entry name" value="PRESEQUENCE PROTEASE"/>
    <property type="match status" value="1"/>
</dbReference>